<name>A0ABX2AK85_9BACT</name>
<dbReference type="Proteomes" id="UP000714420">
    <property type="component" value="Unassembled WGS sequence"/>
</dbReference>
<dbReference type="RefSeq" id="WP_172273137.1">
    <property type="nucleotide sequence ID" value="NZ_CASGMU010000027.1"/>
</dbReference>
<protein>
    <submittedName>
        <fullName evidence="1">Uncharacterized protein</fullName>
    </submittedName>
</protein>
<accession>A0ABX2AK85</accession>
<organism evidence="1 2">
    <name type="scientific">Xylanibacter muris</name>
    <dbReference type="NCBI Taxonomy" id="2736290"/>
    <lineage>
        <taxon>Bacteria</taxon>
        <taxon>Pseudomonadati</taxon>
        <taxon>Bacteroidota</taxon>
        <taxon>Bacteroidia</taxon>
        <taxon>Bacteroidales</taxon>
        <taxon>Prevotellaceae</taxon>
        <taxon>Xylanibacter</taxon>
    </lineage>
</organism>
<dbReference type="EMBL" id="JABKKF010000002">
    <property type="protein sequence ID" value="NPD91155.1"/>
    <property type="molecule type" value="Genomic_DNA"/>
</dbReference>
<evidence type="ECO:0000313" key="1">
    <source>
        <dbReference type="EMBL" id="NPD91155.1"/>
    </source>
</evidence>
<evidence type="ECO:0000313" key="2">
    <source>
        <dbReference type="Proteomes" id="UP000714420"/>
    </source>
</evidence>
<gene>
    <name evidence="1" type="ORF">HPS56_02085</name>
</gene>
<reference evidence="1 2" key="1">
    <citation type="submission" date="2020-05" db="EMBL/GenBank/DDBJ databases">
        <title>Distinct polysaccharide utilization as determinants for interspecies competition between intestinal Prevotella spp.</title>
        <authorList>
            <person name="Galvez E.J.C."/>
            <person name="Iljazovic A."/>
            <person name="Strowig T."/>
        </authorList>
    </citation>
    <scope>NUCLEOTIDE SEQUENCE [LARGE SCALE GENOMIC DNA]</scope>
    <source>
        <strain evidence="1 2">PMUR</strain>
    </source>
</reference>
<comment type="caution">
    <text evidence="1">The sequence shown here is derived from an EMBL/GenBank/DDBJ whole genome shotgun (WGS) entry which is preliminary data.</text>
</comment>
<keyword evidence="2" id="KW-1185">Reference proteome</keyword>
<proteinExistence type="predicted"/>
<sequence>MKKLFLITIALISYLTSIYSQEYNFKGYFLNDEYNVYIRLDLHGEGLAVPGHEIFGNIPGYLAKPNNSFYWLITSKEIKSKNTKKATINLINDYGSEDLEATLTLQNDSTLILTQGNGSTIKVPNKGKWQKLPKQMKFIKQKSK</sequence>